<reference evidence="4 5" key="1">
    <citation type="submission" date="2024-09" db="EMBL/GenBank/DDBJ databases">
        <authorList>
            <person name="Sun Q."/>
            <person name="Mori K."/>
        </authorList>
    </citation>
    <scope>NUCLEOTIDE SEQUENCE [LARGE SCALE GENOMIC DNA]</scope>
    <source>
        <strain evidence="4 5">TBRC 1851</strain>
    </source>
</reference>
<gene>
    <name evidence="4" type="ORF">ACFHYQ_19280</name>
</gene>
<dbReference type="SUPFAM" id="SSF49785">
    <property type="entry name" value="Galactose-binding domain-like"/>
    <property type="match status" value="1"/>
</dbReference>
<dbReference type="InterPro" id="IPR008979">
    <property type="entry name" value="Galactose-bd-like_sf"/>
</dbReference>
<evidence type="ECO:0000259" key="3">
    <source>
        <dbReference type="PROSITE" id="PS50011"/>
    </source>
</evidence>
<dbReference type="PROSITE" id="PS50011">
    <property type="entry name" value="PROTEIN_KINASE_DOM"/>
    <property type="match status" value="1"/>
</dbReference>
<dbReference type="Gene3D" id="3.30.200.20">
    <property type="entry name" value="Phosphorylase Kinase, domain 1"/>
    <property type="match status" value="1"/>
</dbReference>
<accession>A0ABV6U7N1</accession>
<evidence type="ECO:0000256" key="1">
    <source>
        <dbReference type="ARBA" id="ARBA00023170"/>
    </source>
</evidence>
<proteinExistence type="predicted"/>
<feature type="region of interest" description="Disordered" evidence="2">
    <location>
        <begin position="341"/>
        <end position="364"/>
    </location>
</feature>
<dbReference type="GO" id="GO:0016301">
    <property type="term" value="F:kinase activity"/>
    <property type="evidence" value="ECO:0007669"/>
    <property type="project" value="UniProtKB-KW"/>
</dbReference>
<keyword evidence="4" id="KW-0808">Transferase</keyword>
<comment type="caution">
    <text evidence="4">The sequence shown here is derived from an EMBL/GenBank/DDBJ whole genome shotgun (WGS) entry which is preliminary data.</text>
</comment>
<organism evidence="4 5">
    <name type="scientific">Sphaerimonospora cavernae</name>
    <dbReference type="NCBI Taxonomy" id="1740611"/>
    <lineage>
        <taxon>Bacteria</taxon>
        <taxon>Bacillati</taxon>
        <taxon>Actinomycetota</taxon>
        <taxon>Actinomycetes</taxon>
        <taxon>Streptosporangiales</taxon>
        <taxon>Streptosporangiaceae</taxon>
        <taxon>Sphaerimonospora</taxon>
    </lineage>
</organism>
<feature type="compositionally biased region" description="Polar residues" evidence="2">
    <location>
        <begin position="347"/>
        <end position="360"/>
    </location>
</feature>
<dbReference type="CDD" id="cd13973">
    <property type="entry name" value="PK_MviN-like"/>
    <property type="match status" value="1"/>
</dbReference>
<keyword evidence="1" id="KW-0675">Receptor</keyword>
<dbReference type="Gene3D" id="2.60.120.260">
    <property type="entry name" value="Galactose-binding domain-like"/>
    <property type="match status" value="1"/>
</dbReference>
<feature type="compositionally biased region" description="Low complexity" evidence="2">
    <location>
        <begin position="250"/>
        <end position="266"/>
    </location>
</feature>
<feature type="region of interest" description="Disordered" evidence="2">
    <location>
        <begin position="250"/>
        <end position="311"/>
    </location>
</feature>
<dbReference type="EMBL" id="JBHMQT010000041">
    <property type="protein sequence ID" value="MFC0864438.1"/>
    <property type="molecule type" value="Genomic_DNA"/>
</dbReference>
<dbReference type="InterPro" id="IPR011009">
    <property type="entry name" value="Kinase-like_dom_sf"/>
</dbReference>
<dbReference type="InterPro" id="IPR000719">
    <property type="entry name" value="Prot_kinase_dom"/>
</dbReference>
<keyword evidence="5" id="KW-1185">Reference proteome</keyword>
<keyword evidence="4" id="KW-0418">Kinase</keyword>
<dbReference type="SUPFAM" id="SSF56112">
    <property type="entry name" value="Protein kinase-like (PK-like)"/>
    <property type="match status" value="1"/>
</dbReference>
<name>A0ABV6U7N1_9ACTN</name>
<dbReference type="Proteomes" id="UP001589870">
    <property type="component" value="Unassembled WGS sequence"/>
</dbReference>
<dbReference type="RefSeq" id="WP_394302548.1">
    <property type="nucleotide sequence ID" value="NZ_JBHMQT010000041.1"/>
</dbReference>
<evidence type="ECO:0000313" key="5">
    <source>
        <dbReference type="Proteomes" id="UP001589870"/>
    </source>
</evidence>
<dbReference type="Gene3D" id="1.10.510.10">
    <property type="entry name" value="Transferase(Phosphotransferase) domain 1"/>
    <property type="match status" value="1"/>
</dbReference>
<evidence type="ECO:0000313" key="4">
    <source>
        <dbReference type="EMBL" id="MFC0864438.1"/>
    </source>
</evidence>
<evidence type="ECO:0000256" key="2">
    <source>
        <dbReference type="SAM" id="MobiDB-lite"/>
    </source>
</evidence>
<sequence length="513" mass="53160">MSMSAVEPGTRLADRFRLEDRVDESGGATLWKAIDEILARPVAVHTFSPEFARVTEVVTAARLASRLTDPRLTQVFDAADEDGTAYVVSEWVSGESLLDLLSNGAVEPERGAALVAEAAEALAHAHEAGLTHLHLTPERLMWTTGGTVKLLGLAVDAAILGLEAGEDAAREDAEGLGRLLYAAVTGHWPGEEDCGLPAAPTDDGKICTPRQVTAGVPGYLDAITCRALLQEPKRGRPPLSTPAEVAEALAEVPRPAPAPVTTAPPALNLRDGAPDGMTASPAQPPPLGPTPDWNSGPAWNGSSWGTGGPQQTTGTASKILLTVIVLLVMAAVGVGAWTVGKNLGNAPKTTRSAEPSQSAATHKPVTVKPVSATGFDPLGDDKVENPDLAPLAVDGKPSTEWHTTSYNSADLGRLKDGVGLILDMGKPIPISDVAVSLGSAPGASVQLKVGDAADLGSLKTVAKAENTSGSVTLTPDKATTGQYVVIWFTRLPPYEGKYRGTIYEVTVHSPGSA</sequence>
<feature type="domain" description="Protein kinase" evidence="3">
    <location>
        <begin position="16"/>
        <end position="299"/>
    </location>
</feature>
<protein>
    <submittedName>
        <fullName evidence="4">Protein kinase family protein</fullName>
    </submittedName>
</protein>